<comment type="catalytic activity">
    <reaction evidence="4">
        <text>ATP + H2O + chloroplast-proteinSide 1 = ADP + phosphate + chloroplast-proteinSide 2.</text>
        <dbReference type="EC" id="7.4.2.4"/>
    </reaction>
</comment>
<dbReference type="GO" id="GO:0017038">
    <property type="term" value="P:protein import"/>
    <property type="evidence" value="ECO:0007669"/>
    <property type="project" value="InterPro"/>
</dbReference>
<evidence type="ECO:0000313" key="8">
    <source>
        <dbReference type="Proteomes" id="UP001190700"/>
    </source>
</evidence>
<gene>
    <name evidence="7" type="ORF">CYMTET_35366</name>
</gene>
<evidence type="ECO:0000256" key="3">
    <source>
        <dbReference type="ARBA" id="ARBA00023010"/>
    </source>
</evidence>
<feature type="domain" description="SecA family profile" evidence="6">
    <location>
        <begin position="2028"/>
        <end position="2689"/>
    </location>
</feature>
<dbReference type="GO" id="GO:0005524">
    <property type="term" value="F:ATP binding"/>
    <property type="evidence" value="ECO:0007669"/>
    <property type="project" value="InterPro"/>
</dbReference>
<comment type="caution">
    <text evidence="7">The sequence shown here is derived from an EMBL/GenBank/DDBJ whole genome shotgun (WGS) entry which is preliminary data.</text>
</comment>
<proteinExistence type="predicted"/>
<feature type="compositionally biased region" description="Basic residues" evidence="5">
    <location>
        <begin position="1027"/>
        <end position="1039"/>
    </location>
</feature>
<evidence type="ECO:0000256" key="5">
    <source>
        <dbReference type="SAM" id="MobiDB-lite"/>
    </source>
</evidence>
<dbReference type="InterPro" id="IPR036465">
    <property type="entry name" value="vWFA_dom_sf"/>
</dbReference>
<dbReference type="EC" id="7.4.2.4" evidence="1"/>
<dbReference type="Gene3D" id="3.40.50.410">
    <property type="entry name" value="von Willebrand factor, type A domain"/>
    <property type="match status" value="1"/>
</dbReference>
<feature type="compositionally biased region" description="Basic and acidic residues" evidence="5">
    <location>
        <begin position="1040"/>
        <end position="1052"/>
    </location>
</feature>
<protein>
    <recommendedName>
        <fullName evidence="1">chloroplast protein-transporting ATPase</fullName>
        <ecNumber evidence="1">7.4.2.4</ecNumber>
    </recommendedName>
</protein>
<dbReference type="InterPro" id="IPR014018">
    <property type="entry name" value="SecA_motor_DEAD"/>
</dbReference>
<dbReference type="EMBL" id="LGRX02022587">
    <property type="protein sequence ID" value="KAK3255454.1"/>
    <property type="molecule type" value="Genomic_DNA"/>
</dbReference>
<feature type="region of interest" description="Disordered" evidence="5">
    <location>
        <begin position="993"/>
        <end position="1068"/>
    </location>
</feature>
<dbReference type="Proteomes" id="UP001190700">
    <property type="component" value="Unassembled WGS sequence"/>
</dbReference>
<reference evidence="7 8" key="1">
    <citation type="journal article" date="2015" name="Genome Biol. Evol.">
        <title>Comparative Genomics of a Bacterivorous Green Alga Reveals Evolutionary Causalities and Consequences of Phago-Mixotrophic Mode of Nutrition.</title>
        <authorList>
            <person name="Burns J.A."/>
            <person name="Paasch A."/>
            <person name="Narechania A."/>
            <person name="Kim E."/>
        </authorList>
    </citation>
    <scope>NUCLEOTIDE SEQUENCE [LARGE SCALE GENOMIC DNA]</scope>
    <source>
        <strain evidence="7 8">PLY_AMNH</strain>
    </source>
</reference>
<name>A0AAE0KP95_9CHLO</name>
<dbReference type="InterPro" id="IPR011115">
    <property type="entry name" value="SecA_DEAD"/>
</dbReference>
<dbReference type="PANTHER" id="PTHR30612:SF0">
    <property type="entry name" value="CHLOROPLAST PROTEIN-TRANSPORTING ATPASE"/>
    <property type="match status" value="1"/>
</dbReference>
<dbReference type="PANTHER" id="PTHR30612">
    <property type="entry name" value="SECA INNER MEMBRANE COMPONENT OF SEC PROTEIN SECRETION SYSTEM"/>
    <property type="match status" value="1"/>
</dbReference>
<dbReference type="InterPro" id="IPR027417">
    <property type="entry name" value="P-loop_NTPase"/>
</dbReference>
<dbReference type="SUPFAM" id="SSF52540">
    <property type="entry name" value="P-loop containing nucleoside triphosphate hydrolases"/>
    <property type="match status" value="2"/>
</dbReference>
<dbReference type="GO" id="GO:0006886">
    <property type="term" value="P:intracellular protein transport"/>
    <property type="evidence" value="ECO:0007669"/>
    <property type="project" value="InterPro"/>
</dbReference>
<evidence type="ECO:0000313" key="7">
    <source>
        <dbReference type="EMBL" id="KAK3255454.1"/>
    </source>
</evidence>
<accession>A0AAE0KP95</accession>
<evidence type="ECO:0000256" key="4">
    <source>
        <dbReference type="ARBA" id="ARBA00034043"/>
    </source>
</evidence>
<dbReference type="GO" id="GO:0006605">
    <property type="term" value="P:protein targeting"/>
    <property type="evidence" value="ECO:0007669"/>
    <property type="project" value="InterPro"/>
</dbReference>
<evidence type="ECO:0000256" key="1">
    <source>
        <dbReference type="ARBA" id="ARBA00012047"/>
    </source>
</evidence>
<dbReference type="SUPFAM" id="SSF53300">
    <property type="entry name" value="vWA-like"/>
    <property type="match status" value="1"/>
</dbReference>
<feature type="compositionally biased region" description="Basic and acidic residues" evidence="5">
    <location>
        <begin position="999"/>
        <end position="1009"/>
    </location>
</feature>
<sequence>METEWEHVSPWCTTPQVKETAPHEATECSEAAPLLQGGDSNGNLGEYGGVTRDGKHFDIHQFCELLNDHRSNSAECTGKDCVFFIGDTGAGKTLTIQYAAGCQTRFENFRVQDDFGETFERRLVVQDPLPGFVVGDSADSQTKFVQCHHTLRGLTLCDTPGFSDTQGRTVDAANAVAVMDAICGCRTVRIVLVVDTRQLDRKAGYIKSLLELLSVFLSDVHTVKGSVLAVFTHLDAGSDWRDLARKINKLKDARALDDADIRMFLDHLMHLLKTHQDHLIVRPAATDAAERRNSLFAILQQHVTALQCTEGETELFNLPLDPETKARSLIATRHIDPFQREGARSPSAERASFHDSFQVENETNYGSVKYSLALWWNCKQTMLKNAAEDSSVPLCSIGWPLKMSLELACADLRAGVEEHLRWSRPLDNLRQLRDLRLLSQILGDLAAVTRSYSEAVVVARTHVEGVLASAAQALQEHRFTCAAEDLRSLEGLESLYPHTEHDSAGAAMPVLQTKADCVTSQLHALAARLFDRAAHTETRFEEAAGALAPLRDVFERLAAHLTTEIRTRCSYDRAVRLLRERVLALAAASSALIHTEEGTEGGANAALGDPTALLPLDAQLCALRQSLHLAPHLGENLGARGQGVDCEALYQLAQRELDTALQCLAAASQLLGELEPRWSGPEASHATQRSILRAALEWLPALQRAVAALRAHLADSGGGADADLRRCLENRDRVAHHLIDALPAACEQEAWAEAAHCLVCIAVVVEMCPESDVQRQPLAERLLEARAQTVRRVDALAGRIHLRLEQGELGLALQGLRSLEVALERLEVEETLGRGGAETVARLEGERNSVRALLEQQASCALSGLAECVRRSGAAAAADAEECIKLSRASCLADRLRELERLVQAEVEHAVPGFEGRVLEVLQSLCGTLVQDCRECLAAVGALGKVVGGGEGGWKGSDAGGGSSSEPLPLSLLGARNHLQWLSDCVAELAPLVPTQDPETGRAPDDSRGESVGGGSPAPVASLHNITNKKKEKKRKKKTQARDEGNRAHGEAEAVAVAPPPCGTARSRPTELLPRLATMQIEVATNEGDPARCRAGSLPVHAHASWPSVLVSTIRAFQVAAEAELAALAMAQGRVAVECLHNDPPRISAVLGVSRVLQQLQCLDPLLGASPGCQQGSEGRHAEPSLMPLGAGAPERLAAPFAAQVEAVGAAVRGKLRELREACVEATRGDDLGCAENTLRLVEALLPLHDVCDAAMPVYDVYAELKREYDEKSGAFARRVHEGLDSADFEGLRRVLRGHEGLRSPAEARQHAEQVNIVREACTKRHDQAVQLLDTLRGVRGPLPPQALQTLATLLMWLEGAEALAEAVGEGLYDEWRARVRVKANNLLEALYARAEKSLAAGRCWQFVRAARERLEALEGDLEGILERCDYITLDRFFNGVSREFVLGGALDAAVDGAAQHDDGSGGWEEFEVGDRYPALLQALEQELLRRREAVTRHMQSHDIRQGCAELQWLRSIMRATIARSTLLGDELQELATLKDDVQGAMFEEAWLRKGEARDLAEKLRGFCEVDPMAYNRRMSAFLQQEVHAKMEGMLDILFGSKVETRVLLKVEDRLELLGRYASIFNEQAPGIEEARVRLRRGLLDLLDERYNRATCAIHAGEKQTVVHELGPLLKASIPLLRKLLQVWQPPGLEGTGVADDTNTGVSGTDRAEAKALLQMIEKFIKHTLDLDTSELSSRWRELVQGFALERPGLPVEELGTFLQHLKREKAFIERTMGLDEYISHQEAMGVIAKRLRSVGALAEAAWGKRSQEPRLGTLVTIIQNLEALREQDELREECASPCRELQEWLAARTRSLAEEAQRTYSEATRATQAVQHQALTSRVNELMESHAQLVQCVAEARVIGGSGAGSPHGCPLRESSLEHKINLRTSELAEEVMARMQRGEHALGGVTADEVAQRLLAIYGTAADLSDAGIKAHAMECIDKILTKCQTLELLEAVGLELGAHDLGNEVVGRMPHFEELRLAKFDEVTACMSASDTLRKLTALNSLSEERAAALKSLYNVFDARYKVLCRRLLVRRDLAGLAHEARTACSSRSVEGLAELIAAIFAIWSYSSAQPKAKTLKKPLPAQVLALFQLLDLSRSDTSIVSWICAKIGIAGGTQPRNHFAQIKTGQGKSLVLGVLATVLAVLGYSVDVVCYSQYLVDRDRAAFDQLFELFGVERLVRHGTFQALSQLIMNEDGDIRLSTKKLLTRDTDTSSTSAAASKGRSKAPAAHEKQRILLIDEVDVFFSSEFYGTTYDPIMHVQGDHVAAIQFFLWEHREKSAAELLRQLRTEKCTELAALTETMGGAMGVVDGQLDLMVRDLKALLAPGGAESYPYSIKDGRIAYRVQDTVATDVSFGYATMWSYLVEHGRGRVNDTTLQQSLGLRVSCGQLSYAEIPKRYDTILGVTGTLVPESPSSQHPLGAFEQAILEKEYGIVHKTEMPSIFGESQLTFRERNDVHVEMDEAQYNRRIKEEIVESTARGRAVLVFFESEAALQRWRVTEYCTSTAAGLVEVVTAATSNIDHYITRATRSGCATLLSREHGRGLDFVCHDRTVEREGGVHVVQTFLSEVVSEELQIRGRTARQEKKGTFKLVLHAKSLEKYGVSEEDLTRLQLGGPQTLYAFLHEKRAVWLERSSEARREQVVCAKALHDQTVKYQKNLRVATNCMSTVTALNKKDQKVAAAAAAECLSFLVERNRGQRNCRLVCLSDATSSMSKVWDTTLHTIREMLERVGTVSGSRGNIEVRWVAYRDYDCEGSSRSGLLESSDWTDDPASLVRFVSGIRCHGGADYEEAVEAGLQFVNNEDTPPTRVLLIGDAPPHKEVSGQKLGSHRDRVLATDYRKECAVLAAKGVKVFPFYLHDNAKTAFEEIARITGGAAEALSGSDSHALLDAVCLNALDDIGGLEMQQLYRAQYQ</sequence>
<dbReference type="InterPro" id="IPR000185">
    <property type="entry name" value="SecA"/>
</dbReference>
<keyword evidence="8" id="KW-1185">Reference proteome</keyword>
<dbReference type="GO" id="GO:0016464">
    <property type="term" value="F:chloroplast protein-transporting ATPase activity"/>
    <property type="evidence" value="ECO:0007669"/>
    <property type="project" value="UniProtKB-EC"/>
</dbReference>
<evidence type="ECO:0000259" key="6">
    <source>
        <dbReference type="PROSITE" id="PS51196"/>
    </source>
</evidence>
<dbReference type="Pfam" id="PF07517">
    <property type="entry name" value="SecA_DEAD"/>
    <property type="match status" value="1"/>
</dbReference>
<keyword evidence="2" id="KW-0653">Protein transport</keyword>
<organism evidence="7 8">
    <name type="scientific">Cymbomonas tetramitiformis</name>
    <dbReference type="NCBI Taxonomy" id="36881"/>
    <lineage>
        <taxon>Eukaryota</taxon>
        <taxon>Viridiplantae</taxon>
        <taxon>Chlorophyta</taxon>
        <taxon>Pyramimonadophyceae</taxon>
        <taxon>Pyramimonadales</taxon>
        <taxon>Pyramimonadaceae</taxon>
        <taxon>Cymbomonas</taxon>
    </lineage>
</organism>
<keyword evidence="2" id="KW-0813">Transport</keyword>
<evidence type="ECO:0000256" key="2">
    <source>
        <dbReference type="ARBA" id="ARBA00022927"/>
    </source>
</evidence>
<keyword evidence="3" id="KW-0811">Translocation</keyword>
<dbReference type="PROSITE" id="PS51196">
    <property type="entry name" value="SECA_MOTOR_DEAD"/>
    <property type="match status" value="1"/>
</dbReference>
<dbReference type="GO" id="GO:0016020">
    <property type="term" value="C:membrane"/>
    <property type="evidence" value="ECO:0007669"/>
    <property type="project" value="InterPro"/>
</dbReference>
<dbReference type="Gene3D" id="3.40.50.300">
    <property type="entry name" value="P-loop containing nucleotide triphosphate hydrolases"/>
    <property type="match status" value="3"/>
</dbReference>